<dbReference type="Proteomes" id="UP000019102">
    <property type="component" value="Unassembled WGS sequence"/>
</dbReference>
<dbReference type="NCBIfam" id="NF004976">
    <property type="entry name" value="PRK06349.1"/>
    <property type="match status" value="1"/>
</dbReference>
<keyword evidence="10 17" id="KW-0521">NADP</keyword>
<dbReference type="Gene3D" id="3.30.70.260">
    <property type="match status" value="1"/>
</dbReference>
<dbReference type="eggNOG" id="COG0460">
    <property type="taxonomic scope" value="Bacteria"/>
</dbReference>
<evidence type="ECO:0000256" key="12">
    <source>
        <dbReference type="ARBA" id="ARBA00023027"/>
    </source>
</evidence>
<feature type="domain" description="ACT" evidence="20">
    <location>
        <begin position="350"/>
        <end position="425"/>
    </location>
</feature>
<feature type="binding site" evidence="17">
    <location>
        <position position="105"/>
    </location>
    <ligand>
        <name>NADPH</name>
        <dbReference type="ChEBI" id="CHEBI:57783"/>
    </ligand>
</feature>
<dbReference type="PROSITE" id="PS01042">
    <property type="entry name" value="HOMOSER_DHGENASE"/>
    <property type="match status" value="1"/>
</dbReference>
<evidence type="ECO:0000256" key="2">
    <source>
        <dbReference type="ARBA" id="ARBA00005056"/>
    </source>
</evidence>
<organism evidence="21 22">
    <name type="scientific">Gracilibacillus boraciitolerans JCM 21714</name>
    <dbReference type="NCBI Taxonomy" id="1298598"/>
    <lineage>
        <taxon>Bacteria</taxon>
        <taxon>Bacillati</taxon>
        <taxon>Bacillota</taxon>
        <taxon>Bacilli</taxon>
        <taxon>Bacillales</taxon>
        <taxon>Bacillaceae</taxon>
        <taxon>Gracilibacillus</taxon>
    </lineage>
</organism>
<comment type="catalytic activity">
    <reaction evidence="15">
        <text>L-homoserine + NADP(+) = L-aspartate 4-semialdehyde + NADPH + H(+)</text>
        <dbReference type="Rhea" id="RHEA:15761"/>
        <dbReference type="ChEBI" id="CHEBI:15378"/>
        <dbReference type="ChEBI" id="CHEBI:57476"/>
        <dbReference type="ChEBI" id="CHEBI:57783"/>
        <dbReference type="ChEBI" id="CHEBI:58349"/>
        <dbReference type="ChEBI" id="CHEBI:537519"/>
        <dbReference type="EC" id="1.1.1.3"/>
    </reaction>
    <physiologicalReaction direction="right-to-left" evidence="15">
        <dbReference type="Rhea" id="RHEA:15763"/>
    </physiologicalReaction>
</comment>
<keyword evidence="8 18" id="KW-0791">Threonine biosynthesis</keyword>
<comment type="pathway">
    <text evidence="2 18">Amino-acid biosynthesis; L-threonine biosynthesis; L-threonine from L-aspartate: step 3/5.</text>
</comment>
<dbReference type="GO" id="GO:0004412">
    <property type="term" value="F:homoserine dehydrogenase activity"/>
    <property type="evidence" value="ECO:0007669"/>
    <property type="project" value="UniProtKB-EC"/>
</dbReference>
<dbReference type="EMBL" id="BAVS01000018">
    <property type="protein sequence ID" value="GAE93990.1"/>
    <property type="molecule type" value="Genomic_DNA"/>
</dbReference>
<dbReference type="InterPro" id="IPR045865">
    <property type="entry name" value="ACT-like_dom_sf"/>
</dbReference>
<evidence type="ECO:0000256" key="1">
    <source>
        <dbReference type="ARBA" id="ARBA00001920"/>
    </source>
</evidence>
<keyword evidence="13" id="KW-0915">Sodium</keyword>
<dbReference type="InterPro" id="IPR036291">
    <property type="entry name" value="NAD(P)-bd_dom_sf"/>
</dbReference>
<evidence type="ECO:0000256" key="14">
    <source>
        <dbReference type="ARBA" id="ARBA00023167"/>
    </source>
</evidence>
<keyword evidence="14 18" id="KW-0486">Methionine biosynthesis</keyword>
<evidence type="ECO:0000256" key="8">
    <source>
        <dbReference type="ARBA" id="ARBA00022697"/>
    </source>
</evidence>
<comment type="pathway">
    <text evidence="3 18">Amino-acid biosynthesis; L-methionine biosynthesis via de novo pathway; L-homoserine from L-aspartate: step 3/3.</text>
</comment>
<keyword evidence="9" id="KW-0479">Metal-binding</keyword>
<dbReference type="InterPro" id="IPR002912">
    <property type="entry name" value="ACT_dom"/>
</dbReference>
<evidence type="ECO:0000256" key="9">
    <source>
        <dbReference type="ARBA" id="ARBA00022723"/>
    </source>
</evidence>
<dbReference type="SUPFAM" id="SSF51735">
    <property type="entry name" value="NAD(P)-binding Rossmann-fold domains"/>
    <property type="match status" value="1"/>
</dbReference>
<keyword evidence="22" id="KW-1185">Reference proteome</keyword>
<dbReference type="OrthoDB" id="9808167at2"/>
<comment type="caution">
    <text evidence="21">The sequence shown here is derived from an EMBL/GenBank/DDBJ whole genome shotgun (WGS) entry which is preliminary data.</text>
</comment>
<keyword evidence="11 18" id="KW-0560">Oxidoreductase</keyword>
<evidence type="ECO:0000256" key="3">
    <source>
        <dbReference type="ARBA" id="ARBA00005062"/>
    </source>
</evidence>
<protein>
    <recommendedName>
        <fullName evidence="6 18">Homoserine dehydrogenase</fullName>
        <ecNumber evidence="5 18">1.1.1.3</ecNumber>
    </recommendedName>
</protein>
<dbReference type="STRING" id="1298598.JCM21714_3115"/>
<sequence length="430" mass="47694">MDQVNVGLCGLGTVGTGVVKLLQSHADEIKYKIGSEIRIKKILVHDIEKKRDVVIESDWLTNKPEDLVNNPDIDIIIEVMGGIEDTNLLLEQAIRNKKHIVTANKDLMAVYGQKLLRLAKENKCDILYDASVAGGIPIIRSLTEGLASDKIQKIMGIVNGTTNYILTKMTDHKLAYETVLKEAQALGFAESDPTSDVDGLDAARKMTLLANLAFKMEIGLDDVEVTGIRTISQEDITFATSLGYTIKLIGIAAIYEGKVEISVEPTLLPNDHPLAQVKNEYNAVYVYGEAVGETMFYGPGAGSMPTATAVVSDLMDVVKNIRLGITGNEYIIPQYEKQLKENNEKYMQYFIRMEVDDQAGTFQKITNIFTDEKVSFQKILQLPSNTEKLAEIVMITHKISKQQLINSRENLKGLDVVNEIISCYRVDGED</sequence>
<feature type="active site" description="Proton donor" evidence="16">
    <location>
        <position position="205"/>
    </location>
</feature>
<dbReference type="PROSITE" id="PS51671">
    <property type="entry name" value="ACT"/>
    <property type="match status" value="1"/>
</dbReference>
<keyword evidence="7 18" id="KW-0028">Amino-acid biosynthesis</keyword>
<evidence type="ECO:0000256" key="13">
    <source>
        <dbReference type="ARBA" id="ARBA00023053"/>
    </source>
</evidence>
<dbReference type="FunFam" id="3.30.360.10:FF:000005">
    <property type="entry name" value="Homoserine dehydrogenase"/>
    <property type="match status" value="1"/>
</dbReference>
<dbReference type="Pfam" id="PF03447">
    <property type="entry name" value="NAD_binding_3"/>
    <property type="match status" value="1"/>
</dbReference>
<dbReference type="GO" id="GO:0009086">
    <property type="term" value="P:methionine biosynthetic process"/>
    <property type="evidence" value="ECO:0007669"/>
    <property type="project" value="UniProtKB-KW"/>
</dbReference>
<evidence type="ECO:0000256" key="16">
    <source>
        <dbReference type="PIRSR" id="PIRSR000098-1"/>
    </source>
</evidence>
<comment type="cofactor">
    <cofactor evidence="1">
        <name>a metal cation</name>
        <dbReference type="ChEBI" id="CHEBI:25213"/>
    </cofactor>
</comment>
<evidence type="ECO:0000256" key="6">
    <source>
        <dbReference type="ARBA" id="ARBA00013376"/>
    </source>
</evidence>
<evidence type="ECO:0000259" key="20">
    <source>
        <dbReference type="PROSITE" id="PS51671"/>
    </source>
</evidence>
<dbReference type="UniPathway" id="UPA00050">
    <property type="reaction ID" value="UER00063"/>
</dbReference>
<dbReference type="InterPro" id="IPR019811">
    <property type="entry name" value="HDH_CS"/>
</dbReference>
<dbReference type="Gene3D" id="3.30.360.10">
    <property type="entry name" value="Dihydrodipicolinate Reductase, domain 2"/>
    <property type="match status" value="1"/>
</dbReference>
<feature type="binding site" evidence="17">
    <location>
        <position position="190"/>
    </location>
    <ligand>
        <name>L-homoserine</name>
        <dbReference type="ChEBI" id="CHEBI:57476"/>
    </ligand>
</feature>
<evidence type="ECO:0000256" key="15">
    <source>
        <dbReference type="ARBA" id="ARBA00048841"/>
    </source>
</evidence>
<evidence type="ECO:0000256" key="5">
    <source>
        <dbReference type="ARBA" id="ARBA00013213"/>
    </source>
</evidence>
<dbReference type="Pfam" id="PF00742">
    <property type="entry name" value="Homoserine_dh"/>
    <property type="match status" value="1"/>
</dbReference>
<name>W4VKT8_9BACI</name>
<dbReference type="PIRSF" id="PIRSF000098">
    <property type="entry name" value="Homoser_dehydrog"/>
    <property type="match status" value="1"/>
</dbReference>
<evidence type="ECO:0000256" key="18">
    <source>
        <dbReference type="RuleBase" id="RU000579"/>
    </source>
</evidence>
<evidence type="ECO:0000313" key="21">
    <source>
        <dbReference type="EMBL" id="GAE93990.1"/>
    </source>
</evidence>
<dbReference type="GO" id="GO:0009088">
    <property type="term" value="P:threonine biosynthetic process"/>
    <property type="evidence" value="ECO:0007669"/>
    <property type="project" value="UniProtKB-UniPathway"/>
</dbReference>
<dbReference type="PANTHER" id="PTHR43331:SF1">
    <property type="entry name" value="HOMOSERINE DEHYDROGENASE"/>
    <property type="match status" value="1"/>
</dbReference>
<evidence type="ECO:0000313" key="22">
    <source>
        <dbReference type="Proteomes" id="UP000019102"/>
    </source>
</evidence>
<gene>
    <name evidence="21" type="ORF">JCM21714_3115</name>
</gene>
<dbReference type="PANTHER" id="PTHR43331">
    <property type="entry name" value="HOMOSERINE DEHYDROGENASE"/>
    <property type="match status" value="1"/>
</dbReference>
<evidence type="ECO:0000256" key="10">
    <source>
        <dbReference type="ARBA" id="ARBA00022857"/>
    </source>
</evidence>
<dbReference type="FunFam" id="3.40.50.720:FF:000062">
    <property type="entry name" value="Homoserine dehydrogenase"/>
    <property type="match status" value="1"/>
</dbReference>
<dbReference type="UniPathway" id="UPA00051">
    <property type="reaction ID" value="UER00465"/>
</dbReference>
<evidence type="ECO:0000256" key="11">
    <source>
        <dbReference type="ARBA" id="ARBA00023002"/>
    </source>
</evidence>
<proteinExistence type="inferred from homology"/>
<dbReference type="InterPro" id="IPR001342">
    <property type="entry name" value="HDH_cat"/>
</dbReference>
<evidence type="ECO:0000256" key="19">
    <source>
        <dbReference type="RuleBase" id="RU004171"/>
    </source>
</evidence>
<dbReference type="RefSeq" id="WP_035724488.1">
    <property type="nucleotide sequence ID" value="NZ_BAVS01000018.1"/>
</dbReference>
<evidence type="ECO:0000256" key="4">
    <source>
        <dbReference type="ARBA" id="ARBA00006753"/>
    </source>
</evidence>
<dbReference type="Gene3D" id="3.40.50.720">
    <property type="entry name" value="NAD(P)-binding Rossmann-like Domain"/>
    <property type="match status" value="1"/>
</dbReference>
<evidence type="ECO:0000256" key="7">
    <source>
        <dbReference type="ARBA" id="ARBA00022605"/>
    </source>
</evidence>
<dbReference type="AlphaFoldDB" id="W4VKT8"/>
<dbReference type="EC" id="1.1.1.3" evidence="5 18"/>
<dbReference type="GO" id="GO:0050661">
    <property type="term" value="F:NADP binding"/>
    <property type="evidence" value="ECO:0007669"/>
    <property type="project" value="InterPro"/>
</dbReference>
<dbReference type="SUPFAM" id="SSF55347">
    <property type="entry name" value="Glyceraldehyde-3-phosphate dehydrogenase-like, C-terminal domain"/>
    <property type="match status" value="1"/>
</dbReference>
<keyword evidence="12" id="KW-0520">NAD</keyword>
<dbReference type="InterPro" id="IPR005106">
    <property type="entry name" value="Asp/hSer_DH_NAD-bd"/>
</dbReference>
<dbReference type="InterPro" id="IPR016204">
    <property type="entry name" value="HDH"/>
</dbReference>
<accession>W4VKT8</accession>
<reference evidence="21 22" key="1">
    <citation type="journal article" date="2014" name="Genome Announc.">
        <title>Draft Genome Sequence of the Boron-Tolerant and Moderately Halotolerant Bacterium Gracilibacillus boraciitolerans JCM 21714T.</title>
        <authorList>
            <person name="Ahmed I."/>
            <person name="Oshima K."/>
            <person name="Suda W."/>
            <person name="Kitamura K."/>
            <person name="Iida T."/>
            <person name="Ohmori Y."/>
            <person name="Fujiwara T."/>
            <person name="Hattori M."/>
            <person name="Ohkuma M."/>
        </authorList>
    </citation>
    <scope>NUCLEOTIDE SEQUENCE [LARGE SCALE GENOMIC DNA]</scope>
    <source>
        <strain evidence="21 22">JCM 21714</strain>
    </source>
</reference>
<feature type="binding site" evidence="17">
    <location>
        <begin position="9"/>
        <end position="16"/>
    </location>
    <ligand>
        <name>NADP(+)</name>
        <dbReference type="ChEBI" id="CHEBI:58349"/>
    </ligand>
</feature>
<dbReference type="SUPFAM" id="SSF55021">
    <property type="entry name" value="ACT-like"/>
    <property type="match status" value="1"/>
</dbReference>
<comment type="similarity">
    <text evidence="4 19">Belongs to the homoserine dehydrogenase family.</text>
</comment>
<evidence type="ECO:0000256" key="17">
    <source>
        <dbReference type="PIRSR" id="PIRSR000098-2"/>
    </source>
</evidence>
<dbReference type="CDD" id="cd04881">
    <property type="entry name" value="ACT_HSDH-Hom"/>
    <property type="match status" value="1"/>
</dbReference>
<dbReference type="GO" id="GO:0046872">
    <property type="term" value="F:metal ion binding"/>
    <property type="evidence" value="ECO:0007669"/>
    <property type="project" value="UniProtKB-KW"/>
</dbReference>